<name>A0A7R9YSY7_9CHLO</name>
<evidence type="ECO:0000313" key="1">
    <source>
        <dbReference type="EMBL" id="CAD8285204.1"/>
    </source>
</evidence>
<dbReference type="EMBL" id="HBEC01011452">
    <property type="protein sequence ID" value="CAD8285204.1"/>
    <property type="molecule type" value="Transcribed_RNA"/>
</dbReference>
<organism evidence="1">
    <name type="scientific">Chlamydomonas euryale</name>
    <dbReference type="NCBI Taxonomy" id="1486919"/>
    <lineage>
        <taxon>Eukaryota</taxon>
        <taxon>Viridiplantae</taxon>
        <taxon>Chlorophyta</taxon>
        <taxon>core chlorophytes</taxon>
        <taxon>Chlorophyceae</taxon>
        <taxon>CS clade</taxon>
        <taxon>Chlamydomonadales</taxon>
        <taxon>Chlamydomonadaceae</taxon>
        <taxon>Chlamydomonas</taxon>
    </lineage>
</organism>
<gene>
    <name evidence="1" type="ORF">CEUR00632_LOCUS5242</name>
</gene>
<reference evidence="1" key="1">
    <citation type="submission" date="2021-01" db="EMBL/GenBank/DDBJ databases">
        <authorList>
            <person name="Corre E."/>
            <person name="Pelletier E."/>
            <person name="Niang G."/>
            <person name="Scheremetjew M."/>
            <person name="Finn R."/>
            <person name="Kale V."/>
            <person name="Holt S."/>
            <person name="Cochrane G."/>
            <person name="Meng A."/>
            <person name="Brown T."/>
            <person name="Cohen L."/>
        </authorList>
    </citation>
    <scope>NUCLEOTIDE SEQUENCE</scope>
    <source>
        <strain evidence="1">CCMP219</strain>
    </source>
</reference>
<accession>A0A7R9YSY7</accession>
<proteinExistence type="predicted"/>
<protein>
    <submittedName>
        <fullName evidence="1">Uncharacterized protein</fullName>
    </submittedName>
</protein>
<dbReference type="AlphaFoldDB" id="A0A7R9YSY7"/>
<sequence>MRAELLKVRGRLCVHVGGGQCVLVLVVGGRMIHKLGVIVCKCGGTDAKVWGLCRCEHERTLVQLSAAGVDCMHGSERGWWDVGGWRTSLNGVLCEPKCGEDGGAV</sequence>